<dbReference type="NCBIfam" id="TIGR01554">
    <property type="entry name" value="major_cap_HK97"/>
    <property type="match status" value="1"/>
</dbReference>
<dbReference type="EMBL" id="CAUZLY010000013">
    <property type="protein sequence ID" value="CAK1254553.1"/>
    <property type="molecule type" value="Genomic_DNA"/>
</dbReference>
<accession>A0ABM9N223</accession>
<dbReference type="InterPro" id="IPR054612">
    <property type="entry name" value="Phage_capsid-like_C"/>
</dbReference>
<name>A0ABM9N223_9LACO</name>
<dbReference type="InterPro" id="IPR024455">
    <property type="entry name" value="Phage_capsid"/>
</dbReference>
<evidence type="ECO:0000256" key="2">
    <source>
        <dbReference type="SAM" id="MobiDB-lite"/>
    </source>
</evidence>
<dbReference type="SUPFAM" id="SSF56563">
    <property type="entry name" value="Major capsid protein gp5"/>
    <property type="match status" value="1"/>
</dbReference>
<comment type="caution">
    <text evidence="4">The sequence shown here is derived from an EMBL/GenBank/DDBJ whole genome shotgun (WGS) entry which is preliminary data.</text>
</comment>
<dbReference type="Gene3D" id="3.30.2320.10">
    <property type="entry name" value="hypothetical protein PF0899 domain"/>
    <property type="match status" value="1"/>
</dbReference>
<gene>
    <name evidence="4" type="ORF">R82641_BJNNKPBH_01517</name>
</gene>
<evidence type="ECO:0000259" key="3">
    <source>
        <dbReference type="Pfam" id="PF05065"/>
    </source>
</evidence>
<proteinExistence type="predicted"/>
<reference evidence="4 5" key="1">
    <citation type="submission" date="2023-10" db="EMBL/GenBank/DDBJ databases">
        <authorList>
            <person name="Botero Cardona J."/>
        </authorList>
    </citation>
    <scope>NUCLEOTIDE SEQUENCE [LARGE SCALE GENOMIC DNA]</scope>
    <source>
        <strain evidence="4 5">R-82641</strain>
    </source>
</reference>
<protein>
    <submittedName>
        <fullName evidence="4">Predicted phage phi-C31 gp36 major capsid-like protein (Gp36)</fullName>
    </submittedName>
</protein>
<comment type="subcellular location">
    <subcellularLocation>
        <location evidence="1">Virion</location>
    </subcellularLocation>
</comment>
<organism evidence="4 5">
    <name type="scientific">Fructobacillus cardui</name>
    <dbReference type="NCBI Taxonomy" id="2893170"/>
    <lineage>
        <taxon>Bacteria</taxon>
        <taxon>Bacillati</taxon>
        <taxon>Bacillota</taxon>
        <taxon>Bacilli</taxon>
        <taxon>Lactobacillales</taxon>
        <taxon>Lactobacillaceae</taxon>
        <taxon>Fructobacillus</taxon>
    </lineage>
</organism>
<dbReference type="RefSeq" id="WP_338348231.1">
    <property type="nucleotide sequence ID" value="NZ_CAUZLY010000013.1"/>
</dbReference>
<dbReference type="Proteomes" id="UP001314200">
    <property type="component" value="Unassembled WGS sequence"/>
</dbReference>
<evidence type="ECO:0000313" key="4">
    <source>
        <dbReference type="EMBL" id="CAK1254553.1"/>
    </source>
</evidence>
<evidence type="ECO:0000313" key="5">
    <source>
        <dbReference type="Proteomes" id="UP001314200"/>
    </source>
</evidence>
<feature type="region of interest" description="Disordered" evidence="2">
    <location>
        <begin position="301"/>
        <end position="333"/>
    </location>
</feature>
<evidence type="ECO:0000256" key="1">
    <source>
        <dbReference type="ARBA" id="ARBA00004328"/>
    </source>
</evidence>
<feature type="compositionally biased region" description="Basic and acidic residues" evidence="2">
    <location>
        <begin position="322"/>
        <end position="333"/>
    </location>
</feature>
<keyword evidence="5" id="KW-1185">Reference proteome</keyword>
<dbReference type="Pfam" id="PF05065">
    <property type="entry name" value="Phage_capsid"/>
    <property type="match status" value="1"/>
</dbReference>
<feature type="domain" description="Phage capsid-like C-terminal" evidence="3">
    <location>
        <begin position="16"/>
        <end position="291"/>
    </location>
</feature>
<sequence length="333" mass="35906">MVQQFNPNNVMTTQSVPSDVATTIIDRIMGQSAILQVAKNVEMQGQKTKKFSFMTGVGGAYWTGETQRIATSKPTFMQAKLEAKKLAVIIPVSKEFLNYSYPTFFSEVTPLIVEQMDKAIDMAVIKGVNTPYADSLANAAKTNGSVLSGDINYDNILALENKLYDKGLQGNAFLSTLTNNPALRTAIQKDAGLYPDKLYDSAAKTLDGMPVVDTQQGVLNKGDLVFGNFDYLYYGLPGNLEVEIDKSAQLSTLTNADGTPINLFEQEMVAMKVTMDVAVLPVRQDAFATLNVNTGDDVLGAVPGDGTDSNDKNAKANTKAKPATDVKPATESK</sequence>
<dbReference type="Gene3D" id="3.30.2400.10">
    <property type="entry name" value="Major capsid protein gp5"/>
    <property type="match status" value="1"/>
</dbReference>